<dbReference type="InterPro" id="IPR015943">
    <property type="entry name" value="WD40/YVTN_repeat-like_dom_sf"/>
</dbReference>
<keyword evidence="3" id="KW-0268">Exocytosis</keyword>
<feature type="region of interest" description="Disordered" evidence="7">
    <location>
        <begin position="697"/>
        <end position="733"/>
    </location>
</feature>
<evidence type="ECO:0000256" key="2">
    <source>
        <dbReference type="ARBA" id="ARBA00008070"/>
    </source>
</evidence>
<dbReference type="GO" id="GO:0045159">
    <property type="term" value="F:myosin II binding"/>
    <property type="evidence" value="ECO:0007669"/>
    <property type="project" value="TreeGrafter"/>
</dbReference>
<keyword evidence="6" id="KW-0175">Coiled coil</keyword>
<dbReference type="Gene3D" id="2.130.10.10">
    <property type="entry name" value="YVTN repeat-like/Quinoprotein amine dehydrogenase"/>
    <property type="match status" value="2"/>
</dbReference>
<sequence>ISNYGLPSTVQVVAFDCVAGLLAVAGGQSKIKVFGKGISTLIHVPKSEGIKYMQFKTGYPILSVIDKANTIITVDLRTQSIRHAFKAPDIITCQAYYPGTDWLFIGYANGFIDVFDMMQGTLSPYQIPDLAQNGKLVLDLQLHPTELNTLLIGYENKMFIWNIREQTIRRSFSLPQSTSLTCLVWSPHTARFMAGYDDGFIHLWDTKHEQKPIASRRLSENSVQSSEDPEPIYQMAWYTNSTAQRSYLVVAGGLNPTDIRGLNILEYDLEGEQREPRKQTILPTGVSHFMMLNKDIFYSGMADPLGIAIVDNDYSLQVFSLEHGFPSLQLPPALNFLSPFVLSVCYISQLPDQVYKKLTTITQEDYRVRHMPITGGIAGPDHVYQINSNDILVTVHEGEILKFWDASFTALRPLYSRTIRCSDYTPALLCCLDLNKETGILTVGYSDGSIILYECCQETTVPKSKAFIDSCDNTLQEISDLLQDMEVEETSPPVQEDTEEPNEQDTEMKSKFTSLINDNSSNTMGYSANMMVTLGKAAVTNIMSITTSILAVATEDGKVYLVDIQSQSILFSYNIAQSDHQNHITLQMTKPEADHSNLVEKKPASIISLHYFYTYSLTKVTDITIQLFVGLSNGHVYQFDLFELIQKGDTLLAAVDKLNEYLILNTTPLRDIHIVDIRGHLQLEPTEYPVQEPVLTKETSQHSMATASSATTEISEETTEATSKNTSMVSKSSSNVPSKRMLAIGKSEYRQQEYPHFMVCVFETNANVVLAGYNVKLFSREFPKDTKQVKSQIIQSNNSVCLVVLLDSGKLVFYSLPTLEPMMNISLPNTCLLSRLSEATLCSDGRIVFWTGQYELEQYSFVHKPDFPLGQSVILFDSTIAPPTHSSLEQQYQKPKKSWLDTVAGAFQKEPLTIVELDTIMGRVPMENPDTIRQQKIEAYKAKVQQEATSSKPGGVFSQLGDKMNERGEKLNQMEQKFEELNNASGDFLKAVKEYNERQARKKWWEF</sequence>
<dbReference type="GO" id="GO:0019905">
    <property type="term" value="F:syntaxin binding"/>
    <property type="evidence" value="ECO:0007669"/>
    <property type="project" value="TreeGrafter"/>
</dbReference>
<dbReference type="Proteomes" id="UP000253551">
    <property type="component" value="Unassembled WGS sequence"/>
</dbReference>
<dbReference type="Pfam" id="PF00400">
    <property type="entry name" value="WD40"/>
    <property type="match status" value="1"/>
</dbReference>
<dbReference type="Pfam" id="PF08596">
    <property type="entry name" value="Lgl_C"/>
    <property type="match status" value="1"/>
</dbReference>
<comment type="caution">
    <text evidence="9">The sequence shown here is derived from an EMBL/GenBank/DDBJ whole genome shotgun (WGS) entry which is preliminary data.</text>
</comment>
<dbReference type="GO" id="GO:0005737">
    <property type="term" value="C:cytoplasm"/>
    <property type="evidence" value="ECO:0007669"/>
    <property type="project" value="UniProtKB-SubCell"/>
</dbReference>
<dbReference type="CDD" id="cd15873">
    <property type="entry name" value="R-SNARE_STXBP5_6"/>
    <property type="match status" value="1"/>
</dbReference>
<evidence type="ECO:0000259" key="8">
    <source>
        <dbReference type="PROSITE" id="PS50892"/>
    </source>
</evidence>
<protein>
    <recommendedName>
        <fullName evidence="8">V-SNARE coiled-coil homology domain-containing protein</fullName>
    </recommendedName>
</protein>
<feature type="non-terminal residue" evidence="9">
    <location>
        <position position="1"/>
    </location>
</feature>
<evidence type="ECO:0000313" key="10">
    <source>
        <dbReference type="Proteomes" id="UP000253551"/>
    </source>
</evidence>
<feature type="compositionally biased region" description="Acidic residues" evidence="7">
    <location>
        <begin position="496"/>
        <end position="505"/>
    </location>
</feature>
<dbReference type="InterPro" id="IPR001680">
    <property type="entry name" value="WD40_rpt"/>
</dbReference>
<dbReference type="SMART" id="SM00320">
    <property type="entry name" value="WD40"/>
    <property type="match status" value="5"/>
</dbReference>
<evidence type="ECO:0000256" key="5">
    <source>
        <dbReference type="PROSITE-ProRule" id="PRU00221"/>
    </source>
</evidence>
<reference evidence="9 10" key="1">
    <citation type="journal article" date="2018" name="G3 (Bethesda)">
        <title>Phylogenetic and Phylogenomic Definition of Rhizopus Species.</title>
        <authorList>
            <person name="Gryganskyi A.P."/>
            <person name="Golan J."/>
            <person name="Dolatabadi S."/>
            <person name="Mondo S."/>
            <person name="Robb S."/>
            <person name="Idnurm A."/>
            <person name="Muszewska A."/>
            <person name="Steczkiewicz K."/>
            <person name="Masonjones S."/>
            <person name="Liao H.L."/>
            <person name="Gajdeczka M.T."/>
            <person name="Anike F."/>
            <person name="Vuek A."/>
            <person name="Anishchenko I.M."/>
            <person name="Voigt K."/>
            <person name="de Hoog G.S."/>
            <person name="Smith M.E."/>
            <person name="Heitman J."/>
            <person name="Vilgalys R."/>
            <person name="Stajich J.E."/>
        </authorList>
    </citation>
    <scope>NUCLEOTIDE SEQUENCE [LARGE SCALE GENOMIC DNA]</scope>
    <source>
        <strain evidence="9 10">LSU 92-RS-03</strain>
    </source>
</reference>
<keyword evidence="4" id="KW-0963">Cytoplasm</keyword>
<dbReference type="InterPro" id="IPR042855">
    <property type="entry name" value="V_SNARE_CC"/>
</dbReference>
<keyword evidence="10" id="KW-1185">Reference proteome</keyword>
<feature type="region of interest" description="Disordered" evidence="7">
    <location>
        <begin position="488"/>
        <end position="507"/>
    </location>
</feature>
<keyword evidence="5" id="KW-0853">WD repeat</keyword>
<evidence type="ECO:0000256" key="7">
    <source>
        <dbReference type="SAM" id="MobiDB-lite"/>
    </source>
</evidence>
<dbReference type="Gene3D" id="1.20.5.110">
    <property type="match status" value="1"/>
</dbReference>
<dbReference type="GO" id="GO:0005096">
    <property type="term" value="F:GTPase activator activity"/>
    <property type="evidence" value="ECO:0007669"/>
    <property type="project" value="TreeGrafter"/>
</dbReference>
<dbReference type="PANTHER" id="PTHR10241">
    <property type="entry name" value="LETHAL 2 GIANT LARVAE PROTEIN"/>
    <property type="match status" value="1"/>
</dbReference>
<name>A0A367KIP7_RHIST</name>
<evidence type="ECO:0000256" key="3">
    <source>
        <dbReference type="ARBA" id="ARBA00022483"/>
    </source>
</evidence>
<evidence type="ECO:0000313" key="9">
    <source>
        <dbReference type="EMBL" id="RCI02103.1"/>
    </source>
</evidence>
<evidence type="ECO:0000256" key="6">
    <source>
        <dbReference type="PROSITE-ProRule" id="PRU00290"/>
    </source>
</evidence>
<dbReference type="PROSITE" id="PS50082">
    <property type="entry name" value="WD_REPEATS_2"/>
    <property type="match status" value="1"/>
</dbReference>
<dbReference type="GO" id="GO:0006893">
    <property type="term" value="P:Golgi to plasma membrane transport"/>
    <property type="evidence" value="ECO:0007669"/>
    <property type="project" value="TreeGrafter"/>
</dbReference>
<accession>A0A367KIP7</accession>
<feature type="compositionally biased region" description="Low complexity" evidence="7">
    <location>
        <begin position="720"/>
        <end position="733"/>
    </location>
</feature>
<dbReference type="InterPro" id="IPR036322">
    <property type="entry name" value="WD40_repeat_dom_sf"/>
</dbReference>
<dbReference type="OrthoDB" id="19944at2759"/>
<dbReference type="STRING" id="4846.A0A367KIP7"/>
<evidence type="ECO:0000256" key="4">
    <source>
        <dbReference type="ARBA" id="ARBA00022490"/>
    </source>
</evidence>
<dbReference type="InterPro" id="IPR013905">
    <property type="entry name" value="Lgl_C_dom"/>
</dbReference>
<dbReference type="PROSITE" id="PS50892">
    <property type="entry name" value="V_SNARE"/>
    <property type="match status" value="1"/>
</dbReference>
<proteinExistence type="inferred from homology"/>
<feature type="repeat" description="WD" evidence="5">
    <location>
        <begin position="173"/>
        <end position="214"/>
    </location>
</feature>
<dbReference type="SUPFAM" id="SSF50978">
    <property type="entry name" value="WD40 repeat-like"/>
    <property type="match status" value="1"/>
</dbReference>
<feature type="domain" description="V-SNARE coiled-coil homology" evidence="8">
    <location>
        <begin position="942"/>
        <end position="1006"/>
    </location>
</feature>
<dbReference type="EMBL" id="PJQM01001530">
    <property type="protein sequence ID" value="RCI02103.1"/>
    <property type="molecule type" value="Genomic_DNA"/>
</dbReference>
<dbReference type="PANTHER" id="PTHR10241:SF25">
    <property type="entry name" value="TOMOSYN, ISOFORM C"/>
    <property type="match status" value="1"/>
</dbReference>
<dbReference type="GO" id="GO:0005886">
    <property type="term" value="C:plasma membrane"/>
    <property type="evidence" value="ECO:0007669"/>
    <property type="project" value="TreeGrafter"/>
</dbReference>
<comment type="similarity">
    <text evidence="2">Belongs to the WD repeat L(2)GL family.</text>
</comment>
<organism evidence="9 10">
    <name type="scientific">Rhizopus stolonifer</name>
    <name type="common">Rhizopus nigricans</name>
    <dbReference type="NCBI Taxonomy" id="4846"/>
    <lineage>
        <taxon>Eukaryota</taxon>
        <taxon>Fungi</taxon>
        <taxon>Fungi incertae sedis</taxon>
        <taxon>Mucoromycota</taxon>
        <taxon>Mucoromycotina</taxon>
        <taxon>Mucoromycetes</taxon>
        <taxon>Mucorales</taxon>
        <taxon>Mucorineae</taxon>
        <taxon>Rhizopodaceae</taxon>
        <taxon>Rhizopus</taxon>
    </lineage>
</organism>
<gene>
    <name evidence="9" type="ORF">CU098_003310</name>
</gene>
<comment type="subcellular location">
    <subcellularLocation>
        <location evidence="1">Cytoplasm</location>
    </subcellularLocation>
</comment>
<dbReference type="AlphaFoldDB" id="A0A367KIP7"/>
<dbReference type="GO" id="GO:0006887">
    <property type="term" value="P:exocytosis"/>
    <property type="evidence" value="ECO:0007669"/>
    <property type="project" value="UniProtKB-KW"/>
</dbReference>
<evidence type="ECO:0000256" key="1">
    <source>
        <dbReference type="ARBA" id="ARBA00004496"/>
    </source>
</evidence>